<protein>
    <recommendedName>
        <fullName evidence="2">8-amino-7-oxononanoate synthase</fullName>
    </recommendedName>
</protein>
<dbReference type="InterPro" id="IPR015422">
    <property type="entry name" value="PyrdxlP-dep_Trfase_small"/>
</dbReference>
<gene>
    <name evidence="1" type="ORF">YEW_JE40180</name>
</gene>
<proteinExistence type="predicted"/>
<evidence type="ECO:0000313" key="1">
    <source>
        <dbReference type="EMBL" id="CBX74054.1"/>
    </source>
</evidence>
<accession>F4N7J6</accession>
<keyword evidence="1" id="KW-0808">Transferase</keyword>
<reference evidence="1" key="1">
    <citation type="journal article" date="2011" name="BMC Genomics">
        <title>Shotgun sequencing of Yersinia enterocolitica strain W22703 (biotype 2, serotype O:9): genomic evidence for oscillation between invertebrates and mammals.</title>
        <authorList>
            <person name="Fuchs T.M."/>
            <person name="Brandt K."/>
            <person name="Starke M."/>
            <person name="Rattei T."/>
        </authorList>
    </citation>
    <scope>NUCLEOTIDE SEQUENCE</scope>
</reference>
<sequence>MSWQNKIDLGLQQRHEAAAYRCRQVNDGANGRWLQTEAQQYLNFSSNDYLGLSQDAAVIAAWQQGRSAMAWGAAVLVMLRAIACLMPNWNNN</sequence>
<dbReference type="GO" id="GO:0016746">
    <property type="term" value="F:acyltransferase activity"/>
    <property type="evidence" value="ECO:0007669"/>
    <property type="project" value="UniProtKB-KW"/>
</dbReference>
<dbReference type="SUPFAM" id="SSF53383">
    <property type="entry name" value="PLP-dependent transferases"/>
    <property type="match status" value="1"/>
</dbReference>
<dbReference type="EMBL" id="FR718769">
    <property type="protein sequence ID" value="CBX74054.1"/>
    <property type="molecule type" value="Genomic_DNA"/>
</dbReference>
<dbReference type="AlphaFoldDB" id="F4N7J6"/>
<keyword evidence="1" id="KW-0012">Acyltransferase</keyword>
<dbReference type="Gene3D" id="3.90.1150.10">
    <property type="entry name" value="Aspartate Aminotransferase, domain 1"/>
    <property type="match status" value="1"/>
</dbReference>
<dbReference type="InterPro" id="IPR015424">
    <property type="entry name" value="PyrdxlP-dep_Trfase"/>
</dbReference>
<evidence type="ECO:0008006" key="2">
    <source>
        <dbReference type="Google" id="ProtNLM"/>
    </source>
</evidence>
<organism evidence="1">
    <name type="scientific">Yersinia enterocolitica W22703</name>
    <dbReference type="NCBI Taxonomy" id="913028"/>
    <lineage>
        <taxon>Bacteria</taxon>
        <taxon>Pseudomonadati</taxon>
        <taxon>Pseudomonadota</taxon>
        <taxon>Gammaproteobacteria</taxon>
        <taxon>Enterobacterales</taxon>
        <taxon>Yersiniaceae</taxon>
        <taxon>Yersinia</taxon>
    </lineage>
</organism>
<name>F4N7J6_YEREN</name>